<evidence type="ECO:0000313" key="1">
    <source>
        <dbReference type="EMBL" id="APT93646.1"/>
    </source>
</evidence>
<dbReference type="EMBL" id="CP009249">
    <property type="protein sequence ID" value="APT93646.1"/>
    <property type="molecule type" value="Genomic_DNA"/>
</dbReference>
<dbReference type="KEGG" id="cpho:CPHO_03750"/>
<dbReference type="AlphaFoldDB" id="A0A1L7D658"/>
<keyword evidence="2" id="KW-1185">Reference proteome</keyword>
<accession>A0A1L7D658</accession>
<reference evidence="1 2" key="1">
    <citation type="submission" date="2014-08" db="EMBL/GenBank/DDBJ databases">
        <title>Complete genome sequence of Corynebacterium phocae M408/89/1(T)(=DSM 44612(T)), isolated from the common seal (Phoca vitulina).</title>
        <authorList>
            <person name="Ruckert C."/>
            <person name="Albersmeier A."/>
            <person name="Winkler A."/>
            <person name="Kalinowski J."/>
        </authorList>
    </citation>
    <scope>NUCLEOTIDE SEQUENCE [LARGE SCALE GENOMIC DNA]</scope>
    <source>
        <strain evidence="1 2">M408/89/1</strain>
    </source>
</reference>
<protein>
    <submittedName>
        <fullName evidence="1">Uncharacterized protein</fullName>
    </submittedName>
</protein>
<proteinExistence type="predicted"/>
<gene>
    <name evidence="1" type="ORF">CPHO_03750</name>
</gene>
<sequence>MAPSVHTTGAAAPAAQPASSGVLTIESMPAHLRSVVEDLMVSYLRSESTWEVSGQDPLEAQWCTRWYKDWPGHDLAALAAGRSAARHGVGCRQVITGTREELKALDEAVAALAQTHGFSAWVSM</sequence>
<evidence type="ECO:0000313" key="2">
    <source>
        <dbReference type="Proteomes" id="UP000185491"/>
    </source>
</evidence>
<dbReference type="Proteomes" id="UP000185491">
    <property type="component" value="Chromosome"/>
</dbReference>
<name>A0A1L7D658_9CORY</name>
<organism evidence="1 2">
    <name type="scientific">Corynebacterium phocae</name>
    <dbReference type="NCBI Taxonomy" id="161895"/>
    <lineage>
        <taxon>Bacteria</taxon>
        <taxon>Bacillati</taxon>
        <taxon>Actinomycetota</taxon>
        <taxon>Actinomycetes</taxon>
        <taxon>Mycobacteriales</taxon>
        <taxon>Corynebacteriaceae</taxon>
        <taxon>Corynebacterium</taxon>
    </lineage>
</organism>
<dbReference type="STRING" id="161895.CPHO_03750"/>